<protein>
    <submittedName>
        <fullName evidence="2">Uncharacterized protein</fullName>
    </submittedName>
</protein>
<evidence type="ECO:0000256" key="1">
    <source>
        <dbReference type="SAM" id="Coils"/>
    </source>
</evidence>
<dbReference type="OrthoDB" id="9979872at2"/>
<dbReference type="Proteomes" id="UP000254968">
    <property type="component" value="Unassembled WGS sequence"/>
</dbReference>
<accession>A0A378HZ94</accession>
<dbReference type="EMBL" id="UGNV01000001">
    <property type="protein sequence ID" value="STX28258.1"/>
    <property type="molecule type" value="Genomic_DNA"/>
</dbReference>
<organism evidence="2 3">
    <name type="scientific">Legionella beliardensis</name>
    <dbReference type="NCBI Taxonomy" id="91822"/>
    <lineage>
        <taxon>Bacteria</taxon>
        <taxon>Pseudomonadati</taxon>
        <taxon>Pseudomonadota</taxon>
        <taxon>Gammaproteobacteria</taxon>
        <taxon>Legionellales</taxon>
        <taxon>Legionellaceae</taxon>
        <taxon>Legionella</taxon>
    </lineage>
</organism>
<evidence type="ECO:0000313" key="3">
    <source>
        <dbReference type="Proteomes" id="UP000254968"/>
    </source>
</evidence>
<keyword evidence="3" id="KW-1185">Reference proteome</keyword>
<feature type="coiled-coil region" evidence="1">
    <location>
        <begin position="187"/>
        <end position="223"/>
    </location>
</feature>
<evidence type="ECO:0000313" key="2">
    <source>
        <dbReference type="EMBL" id="STX28258.1"/>
    </source>
</evidence>
<gene>
    <name evidence="2" type="ORF">NCTC13315_00785</name>
</gene>
<proteinExistence type="predicted"/>
<sequence>MFKKTDLSSTISIRSLRNNALEKYESERKNFQEIEVISFPAYKILNGVSSETRDVCSCCIFIIYSKSNTTYFFGHFNSIEYILPSGPRNLLNDDFKEIMGYLKDSPLPVDTYEAILIGGEQRLFDAIAAYLSSQNIKITASYHDNYNQLALDDTLQTKSIIFNHTTHKVTIFSGVLPKQTLILDNAHLTFKDNFQEKKEELEKLTAECNKKELEKLMANYGNEVTDELTCNQASFKP</sequence>
<dbReference type="RefSeq" id="WP_115302018.1">
    <property type="nucleotide sequence ID" value="NZ_CAAAHO010000001.1"/>
</dbReference>
<name>A0A378HZ94_9GAMM</name>
<dbReference type="AlphaFoldDB" id="A0A378HZ94"/>
<keyword evidence="1" id="KW-0175">Coiled coil</keyword>
<reference evidence="2 3" key="1">
    <citation type="submission" date="2018-06" db="EMBL/GenBank/DDBJ databases">
        <authorList>
            <consortium name="Pathogen Informatics"/>
            <person name="Doyle S."/>
        </authorList>
    </citation>
    <scope>NUCLEOTIDE SEQUENCE [LARGE SCALE GENOMIC DNA]</scope>
    <source>
        <strain evidence="2 3">NCTC13315</strain>
    </source>
</reference>